<dbReference type="NCBIfam" id="TIGR01077">
    <property type="entry name" value="L13_A_E"/>
    <property type="match status" value="1"/>
</dbReference>
<evidence type="ECO:0000256" key="1">
    <source>
        <dbReference type="ARBA" id="ARBA00006227"/>
    </source>
</evidence>
<dbReference type="EMBL" id="HBGS01017287">
    <property type="protein sequence ID" value="CAD9402872.1"/>
    <property type="molecule type" value="Transcribed_RNA"/>
</dbReference>
<dbReference type="GO" id="GO:0003729">
    <property type="term" value="F:mRNA binding"/>
    <property type="evidence" value="ECO:0007669"/>
    <property type="project" value="TreeGrafter"/>
</dbReference>
<dbReference type="Gene3D" id="3.90.1180.10">
    <property type="entry name" value="Ribosomal protein L13"/>
    <property type="match status" value="1"/>
</dbReference>
<dbReference type="SUPFAM" id="SSF52161">
    <property type="entry name" value="Ribosomal protein L13"/>
    <property type="match status" value="1"/>
</dbReference>
<gene>
    <name evidence="4" type="ORF">DSPE1174_LOCUS9088</name>
</gene>
<dbReference type="Gene3D" id="6.10.250.3250">
    <property type="match status" value="1"/>
</dbReference>
<dbReference type="InterPro" id="IPR005822">
    <property type="entry name" value="Ribosomal_uL13"/>
</dbReference>
<dbReference type="InterPro" id="IPR005755">
    <property type="entry name" value="Ribosomal_uL13_euk/arc"/>
</dbReference>
<dbReference type="HAMAP" id="MF_01366">
    <property type="entry name" value="Ribosomal_uL13"/>
    <property type="match status" value="1"/>
</dbReference>
<dbReference type="GO" id="GO:0022625">
    <property type="term" value="C:cytosolic large ribosomal subunit"/>
    <property type="evidence" value="ECO:0007669"/>
    <property type="project" value="TreeGrafter"/>
</dbReference>
<dbReference type="Pfam" id="PF00572">
    <property type="entry name" value="Ribosomal_L13"/>
    <property type="match status" value="1"/>
</dbReference>
<dbReference type="CDD" id="cd00392">
    <property type="entry name" value="Ribosomal_L13"/>
    <property type="match status" value="1"/>
</dbReference>
<keyword evidence="3" id="KW-0687">Ribonucleoprotein</keyword>
<dbReference type="GO" id="GO:0003735">
    <property type="term" value="F:structural constituent of ribosome"/>
    <property type="evidence" value="ECO:0007669"/>
    <property type="project" value="InterPro"/>
</dbReference>
<name>A0A7S2FNZ5_9STRA</name>
<sequence>MFEKEIVIDGKGHLLGRLASVVAKELLSGQKITVVRCEAIEITGSLLRNKMKWARFLRKRHNTNPKRGPFHFRSPARMFWRTVRGMLPHKSHRGQQALMRLKSYEGVPSPTDKMKRMVVPDALKVLHVKPYRKITLLGRLSSESGWKHAELVVKLEQNRIVKAQEFYMEKKAKAVIKAKAEKAADLGDLNSKLADFGYYVEPTAVGATKALFASAPAAPASE</sequence>
<dbReference type="FunFam" id="3.90.1180.10:FF:000002">
    <property type="entry name" value="60S ribosomal protein L16"/>
    <property type="match status" value="1"/>
</dbReference>
<comment type="similarity">
    <text evidence="1">Belongs to the universal ribosomal protein uL13 family.</text>
</comment>
<protein>
    <recommendedName>
        <fullName evidence="5">60S ribosomal protein L13a</fullName>
    </recommendedName>
</protein>
<accession>A0A7S2FNZ5</accession>
<evidence type="ECO:0000256" key="2">
    <source>
        <dbReference type="ARBA" id="ARBA00022980"/>
    </source>
</evidence>
<dbReference type="GO" id="GO:0006412">
    <property type="term" value="P:translation"/>
    <property type="evidence" value="ECO:0007669"/>
    <property type="project" value="InterPro"/>
</dbReference>
<evidence type="ECO:0000256" key="3">
    <source>
        <dbReference type="ARBA" id="ARBA00023274"/>
    </source>
</evidence>
<keyword evidence="2" id="KW-0689">Ribosomal protein</keyword>
<evidence type="ECO:0000313" key="4">
    <source>
        <dbReference type="EMBL" id="CAD9402872.1"/>
    </source>
</evidence>
<dbReference type="InterPro" id="IPR036899">
    <property type="entry name" value="Ribosomal_uL13_sf"/>
</dbReference>
<organism evidence="4">
    <name type="scientific">Octactis speculum</name>
    <dbReference type="NCBI Taxonomy" id="3111310"/>
    <lineage>
        <taxon>Eukaryota</taxon>
        <taxon>Sar</taxon>
        <taxon>Stramenopiles</taxon>
        <taxon>Ochrophyta</taxon>
        <taxon>Dictyochophyceae</taxon>
        <taxon>Dictyochales</taxon>
        <taxon>Dictyochaceae</taxon>
        <taxon>Octactis</taxon>
    </lineage>
</organism>
<reference evidence="4" key="1">
    <citation type="submission" date="2021-01" db="EMBL/GenBank/DDBJ databases">
        <authorList>
            <person name="Corre E."/>
            <person name="Pelletier E."/>
            <person name="Niang G."/>
            <person name="Scheremetjew M."/>
            <person name="Finn R."/>
            <person name="Kale V."/>
            <person name="Holt S."/>
            <person name="Cochrane G."/>
            <person name="Meng A."/>
            <person name="Brown T."/>
            <person name="Cohen L."/>
        </authorList>
    </citation>
    <scope>NUCLEOTIDE SEQUENCE</scope>
    <source>
        <strain evidence="4">CCMP1381</strain>
    </source>
</reference>
<dbReference type="GO" id="GO:0017148">
    <property type="term" value="P:negative regulation of translation"/>
    <property type="evidence" value="ECO:0007669"/>
    <property type="project" value="TreeGrafter"/>
</dbReference>
<dbReference type="PANTHER" id="PTHR11545:SF3">
    <property type="entry name" value="LARGE RIBOSOMAL SUBUNIT PROTEIN UL13"/>
    <property type="match status" value="1"/>
</dbReference>
<dbReference type="PANTHER" id="PTHR11545">
    <property type="entry name" value="RIBOSOMAL PROTEIN L13"/>
    <property type="match status" value="1"/>
</dbReference>
<evidence type="ECO:0008006" key="5">
    <source>
        <dbReference type="Google" id="ProtNLM"/>
    </source>
</evidence>
<proteinExistence type="inferred from homology"/>
<dbReference type="AlphaFoldDB" id="A0A7S2FNZ5"/>